<dbReference type="Proteomes" id="UP001152888">
    <property type="component" value="Unassembled WGS sequence"/>
</dbReference>
<sequence>MRPVPHSDENPIPKPLESHTCESENESDHGDRVIRQEEDMPSTSGDPDFIPSTSCHQPHKITQSELNDLVRDLELPKCKAELLGSRLQQWNLLEDDVSVCVFRKRHKDFEPFFNMENNLVFCSNINGLLAALNINYNPEEWRLFIDSSTLSLKAVLLHIGNILPSLPVGYAVHMKEPYDNMKYLLTCIKYDEHQWHICGDLKVIALLLGLQLNYTKFCCFLCEWDSRAKALHYTRQNWPVRQFLEPGQKNVQHMPLVDSKKILLPPLHIKLGLMKNFVKALDRDGSAFQYLRQKFPRLSEAKVKEGIFVGPQIRNILKDTQFEDTLTGIEKTAWNDFRLVVTNFLGNRKADNYKTLMGCNMSLKIHFLYSHLDFFPDNCGAVSDEHGERFHQDISTMEKRYQVKWNPSMLADYCWTLGRDAPETIHKRTAKRQRI</sequence>
<dbReference type="PANTHER" id="PTHR46114:SF1">
    <property type="entry name" value="ZAD DOMAIN-CONTAINING PROTEIN"/>
    <property type="match status" value="1"/>
</dbReference>
<feature type="compositionally biased region" description="Polar residues" evidence="1">
    <location>
        <begin position="41"/>
        <end position="56"/>
    </location>
</feature>
<feature type="region of interest" description="Disordered" evidence="1">
    <location>
        <begin position="1"/>
        <end position="56"/>
    </location>
</feature>
<proteinExistence type="predicted"/>
<organism evidence="2 3">
    <name type="scientific">Acanthoscelides obtectus</name>
    <name type="common">Bean weevil</name>
    <name type="synonym">Bruchus obtectus</name>
    <dbReference type="NCBI Taxonomy" id="200917"/>
    <lineage>
        <taxon>Eukaryota</taxon>
        <taxon>Metazoa</taxon>
        <taxon>Ecdysozoa</taxon>
        <taxon>Arthropoda</taxon>
        <taxon>Hexapoda</taxon>
        <taxon>Insecta</taxon>
        <taxon>Pterygota</taxon>
        <taxon>Neoptera</taxon>
        <taxon>Endopterygota</taxon>
        <taxon>Coleoptera</taxon>
        <taxon>Polyphaga</taxon>
        <taxon>Cucujiformia</taxon>
        <taxon>Chrysomeloidea</taxon>
        <taxon>Chrysomelidae</taxon>
        <taxon>Bruchinae</taxon>
        <taxon>Bruchini</taxon>
        <taxon>Acanthoscelides</taxon>
    </lineage>
</organism>
<evidence type="ECO:0000313" key="2">
    <source>
        <dbReference type="EMBL" id="CAH1985982.1"/>
    </source>
</evidence>
<name>A0A9P0KWY8_ACAOB</name>
<keyword evidence="3" id="KW-1185">Reference proteome</keyword>
<dbReference type="AlphaFoldDB" id="A0A9P0KWY8"/>
<protein>
    <submittedName>
        <fullName evidence="2">Uncharacterized protein</fullName>
    </submittedName>
</protein>
<comment type="caution">
    <text evidence="2">The sequence shown here is derived from an EMBL/GenBank/DDBJ whole genome shotgun (WGS) entry which is preliminary data.</text>
</comment>
<evidence type="ECO:0000256" key="1">
    <source>
        <dbReference type="SAM" id="MobiDB-lite"/>
    </source>
</evidence>
<dbReference type="EMBL" id="CAKOFQ010006989">
    <property type="protein sequence ID" value="CAH1985982.1"/>
    <property type="molecule type" value="Genomic_DNA"/>
</dbReference>
<reference evidence="2" key="1">
    <citation type="submission" date="2022-03" db="EMBL/GenBank/DDBJ databases">
        <authorList>
            <person name="Sayadi A."/>
        </authorList>
    </citation>
    <scope>NUCLEOTIDE SEQUENCE</scope>
</reference>
<evidence type="ECO:0000313" key="3">
    <source>
        <dbReference type="Proteomes" id="UP001152888"/>
    </source>
</evidence>
<dbReference type="PANTHER" id="PTHR46114">
    <property type="entry name" value="APPLE DOMAIN-CONTAINING PROTEIN"/>
    <property type="match status" value="1"/>
</dbReference>
<feature type="compositionally biased region" description="Basic and acidic residues" evidence="1">
    <location>
        <begin position="1"/>
        <end position="38"/>
    </location>
</feature>
<gene>
    <name evidence="2" type="ORF">ACAOBT_LOCUS16974</name>
</gene>
<accession>A0A9P0KWY8</accession>
<dbReference type="OrthoDB" id="6729334at2759"/>